<dbReference type="PANTHER" id="PTHR11061">
    <property type="entry name" value="RNA M5U METHYLTRANSFERASE"/>
    <property type="match status" value="1"/>
</dbReference>
<dbReference type="EMBL" id="SGIU01000001">
    <property type="protein sequence ID" value="TAI48244.1"/>
    <property type="molecule type" value="Genomic_DNA"/>
</dbReference>
<dbReference type="Proteomes" id="UP000291981">
    <property type="component" value="Unassembled WGS sequence"/>
</dbReference>
<proteinExistence type="inferred from homology"/>
<keyword evidence="8" id="KW-1185">Reference proteome</keyword>
<dbReference type="GO" id="GO:0070475">
    <property type="term" value="P:rRNA base methylation"/>
    <property type="evidence" value="ECO:0007669"/>
    <property type="project" value="TreeGrafter"/>
</dbReference>
<feature type="domain" description="TRAM" evidence="6">
    <location>
        <begin position="3"/>
        <end position="63"/>
    </location>
</feature>
<feature type="active site" evidence="5">
    <location>
        <position position="427"/>
    </location>
</feature>
<feature type="binding site" evidence="4">
    <location>
        <position position="400"/>
    </location>
    <ligand>
        <name>S-adenosyl-L-methionine</name>
        <dbReference type="ChEBI" id="CHEBI:59789"/>
    </ligand>
</feature>
<evidence type="ECO:0000256" key="5">
    <source>
        <dbReference type="PROSITE-ProRule" id="PRU10015"/>
    </source>
</evidence>
<gene>
    <name evidence="7" type="primary">rlmD</name>
    <name evidence="7" type="ORF">EW142_00060</name>
</gene>
<dbReference type="Gene3D" id="2.40.50.140">
    <property type="entry name" value="Nucleic acid-binding proteins"/>
    <property type="match status" value="1"/>
</dbReference>
<dbReference type="PANTHER" id="PTHR11061:SF30">
    <property type="entry name" value="TRNA (URACIL(54)-C(5))-METHYLTRANSFERASE"/>
    <property type="match status" value="1"/>
</dbReference>
<dbReference type="CDD" id="cd02440">
    <property type="entry name" value="AdoMet_MTases"/>
    <property type="match status" value="1"/>
</dbReference>
<evidence type="ECO:0000256" key="2">
    <source>
        <dbReference type="ARBA" id="ARBA00022679"/>
    </source>
</evidence>
<comment type="similarity">
    <text evidence="4">Belongs to the class I-like SAM-binding methyltransferase superfamily. RNA M5U methyltransferase family.</text>
</comment>
<dbReference type="InterPro" id="IPR012340">
    <property type="entry name" value="NA-bd_OB-fold"/>
</dbReference>
<dbReference type="PROSITE" id="PS01231">
    <property type="entry name" value="TRMA_2"/>
    <property type="match status" value="1"/>
</dbReference>
<name>A0A4Q8QEM1_9FLAO</name>
<dbReference type="Gene3D" id="2.40.50.1070">
    <property type="match status" value="1"/>
</dbReference>
<dbReference type="InterPro" id="IPR030390">
    <property type="entry name" value="MeTrfase_TrmA_AS"/>
</dbReference>
<dbReference type="RefSeq" id="WP_130607900.1">
    <property type="nucleotide sequence ID" value="NZ_SGIU01000001.1"/>
</dbReference>
<dbReference type="PROSITE" id="PS50926">
    <property type="entry name" value="TRAM"/>
    <property type="match status" value="1"/>
</dbReference>
<feature type="active site" description="Nucleophile" evidence="4">
    <location>
        <position position="427"/>
    </location>
</feature>
<feature type="binding site" evidence="4">
    <location>
        <position position="301"/>
    </location>
    <ligand>
        <name>S-adenosyl-L-methionine</name>
        <dbReference type="ChEBI" id="CHEBI:59789"/>
    </ligand>
</feature>
<evidence type="ECO:0000256" key="4">
    <source>
        <dbReference type="PROSITE-ProRule" id="PRU01024"/>
    </source>
</evidence>
<keyword evidence="1 4" id="KW-0489">Methyltransferase</keyword>
<comment type="caution">
    <text evidence="7">The sequence shown here is derived from an EMBL/GenBank/DDBJ whole genome shotgun (WGS) entry which is preliminary data.</text>
</comment>
<dbReference type="InterPro" id="IPR010280">
    <property type="entry name" value="U5_MeTrfase_fam"/>
</dbReference>
<dbReference type="Gene3D" id="3.40.50.150">
    <property type="entry name" value="Vaccinia Virus protein VP39"/>
    <property type="match status" value="1"/>
</dbReference>
<dbReference type="PROSITE" id="PS51687">
    <property type="entry name" value="SAM_MT_RNA_M5U"/>
    <property type="match status" value="1"/>
</dbReference>
<keyword evidence="3 4" id="KW-0949">S-adenosyl-L-methionine</keyword>
<reference evidence="7 8" key="1">
    <citation type="submission" date="2019-02" db="EMBL/GenBank/DDBJ databases">
        <title>Draft genome sequence of Muricauda sp. 176CP4-71.</title>
        <authorList>
            <person name="Park J.-S."/>
        </authorList>
    </citation>
    <scope>NUCLEOTIDE SEQUENCE [LARGE SCALE GENOMIC DNA]</scope>
    <source>
        <strain evidence="7 8">176CP4-71</strain>
    </source>
</reference>
<dbReference type="InterPro" id="IPR002792">
    <property type="entry name" value="TRAM_dom"/>
</dbReference>
<dbReference type="SUPFAM" id="SSF53335">
    <property type="entry name" value="S-adenosyl-L-methionine-dependent methyltransferases"/>
    <property type="match status" value="1"/>
</dbReference>
<dbReference type="OrthoDB" id="9804590at2"/>
<evidence type="ECO:0000259" key="6">
    <source>
        <dbReference type="PROSITE" id="PS50926"/>
    </source>
</evidence>
<dbReference type="InterPro" id="IPR029063">
    <property type="entry name" value="SAM-dependent_MTases_sf"/>
</dbReference>
<feature type="binding site" evidence="4">
    <location>
        <position position="330"/>
    </location>
    <ligand>
        <name>S-adenosyl-L-methionine</name>
        <dbReference type="ChEBI" id="CHEBI:59789"/>
    </ligand>
</feature>
<dbReference type="FunFam" id="3.40.50.150:FF:000009">
    <property type="entry name" value="23S rRNA (Uracil(1939)-C(5))-methyltransferase RlmD"/>
    <property type="match status" value="1"/>
</dbReference>
<dbReference type="Pfam" id="PF05958">
    <property type="entry name" value="tRNA_U5-meth_tr"/>
    <property type="match status" value="1"/>
</dbReference>
<organism evidence="7 8">
    <name type="scientific">Flagellimonas allohymeniacidonis</name>
    <dbReference type="NCBI Taxonomy" id="2517819"/>
    <lineage>
        <taxon>Bacteria</taxon>
        <taxon>Pseudomonadati</taxon>
        <taxon>Bacteroidota</taxon>
        <taxon>Flavobacteriia</taxon>
        <taxon>Flavobacteriales</taxon>
        <taxon>Flavobacteriaceae</taxon>
        <taxon>Flagellimonas</taxon>
    </lineage>
</organism>
<sequence>MRKRNKRQTFHQVEVIDAGAKGKAVAKAPDGRVIFLANAVPGDVVDVTTTKKRKAYFEGVATKFHQLSDRRTDPVCEHFGTCGGCKWQNMGYEHQLFFKQKEVENNLQRIGNLELPEISPILGSENQYFYRNKMEFSFSDSRWLTEEEISSETTIEDRNALGFHIPGMWDKILDIRKCHLQQDPSNAIRLEIKSYAVEHGLSFFNPRKQEGMLRTLMIRTASTGEIMVLLQFYEDHSEKREQLLNHIQKTFPEITSLLFTINTKGNDTLYDLEIRCFLGRDYILEEMEGLEFKINAKSFYQTNSAQAYELYKITRDFAGLTGNELVYDLYTGTGTIAQFVAKEAKKVIGVESVPEAIDDARANALNNNISNVEFFVGDMKNVFQEDFIEQHGRPDLVITDPPRNGMHKEVVTQLLNASPQRIVYVSCNSATQARDLALLKDDYQIMKVQPVDMFPQTHHVENVVLLEKRV</sequence>
<evidence type="ECO:0000256" key="3">
    <source>
        <dbReference type="ARBA" id="ARBA00022691"/>
    </source>
</evidence>
<dbReference type="SUPFAM" id="SSF50249">
    <property type="entry name" value="Nucleic acid-binding proteins"/>
    <property type="match status" value="1"/>
</dbReference>
<dbReference type="NCBIfam" id="TIGR00479">
    <property type="entry name" value="rumA"/>
    <property type="match status" value="1"/>
</dbReference>
<evidence type="ECO:0000256" key="1">
    <source>
        <dbReference type="ARBA" id="ARBA00022603"/>
    </source>
</evidence>
<dbReference type="AlphaFoldDB" id="A0A4Q8QEM1"/>
<dbReference type="GO" id="GO:0070041">
    <property type="term" value="F:rRNA (uridine-C5-)-methyltransferase activity"/>
    <property type="evidence" value="ECO:0007669"/>
    <property type="project" value="TreeGrafter"/>
</dbReference>
<accession>A0A4Q8QEM1</accession>
<feature type="binding site" evidence="4">
    <location>
        <position position="351"/>
    </location>
    <ligand>
        <name>S-adenosyl-L-methionine</name>
        <dbReference type="ChEBI" id="CHEBI:59789"/>
    </ligand>
</feature>
<dbReference type="InterPro" id="IPR030391">
    <property type="entry name" value="MeTrfase_TrmA_CS"/>
</dbReference>
<dbReference type="PROSITE" id="PS01230">
    <property type="entry name" value="TRMA_1"/>
    <property type="match status" value="1"/>
</dbReference>
<keyword evidence="2 4" id="KW-0808">Transferase</keyword>
<evidence type="ECO:0000313" key="7">
    <source>
        <dbReference type="EMBL" id="TAI48244.1"/>
    </source>
</evidence>
<protein>
    <submittedName>
        <fullName evidence="7">23S rRNA (Uracil(1939)-C(5))-methyltransferase RlmD</fullName>
        <ecNumber evidence="7">2.1.1.190</ecNumber>
    </submittedName>
</protein>
<dbReference type="EC" id="2.1.1.190" evidence="7"/>
<evidence type="ECO:0000313" key="8">
    <source>
        <dbReference type="Proteomes" id="UP000291981"/>
    </source>
</evidence>